<feature type="zinc finger region" evidence="8">
    <location>
        <begin position="3"/>
        <end position="34"/>
    </location>
</feature>
<dbReference type="Pfam" id="PF22811">
    <property type="entry name" value="Zn_ribbon_NrdR"/>
    <property type="match status" value="1"/>
</dbReference>
<keyword evidence="4 8" id="KW-0067">ATP-binding</keyword>
<evidence type="ECO:0000256" key="6">
    <source>
        <dbReference type="ARBA" id="ARBA00023125"/>
    </source>
</evidence>
<dbReference type="InterPro" id="IPR055173">
    <property type="entry name" value="NrdR-like_N"/>
</dbReference>
<keyword evidence="8" id="KW-0862">Zinc</keyword>
<dbReference type="HAMAP" id="MF_00440">
    <property type="entry name" value="NrdR"/>
    <property type="match status" value="1"/>
</dbReference>
<dbReference type="PANTHER" id="PTHR30455:SF2">
    <property type="entry name" value="TRANSCRIPTIONAL REPRESSOR NRDR"/>
    <property type="match status" value="1"/>
</dbReference>
<comment type="cofactor">
    <cofactor evidence="8">
        <name>Zn(2+)</name>
        <dbReference type="ChEBI" id="CHEBI:29105"/>
    </cofactor>
    <text evidence="8">Binds 1 zinc ion.</text>
</comment>
<evidence type="ECO:0000313" key="10">
    <source>
        <dbReference type="EMBL" id="GAA3971165.1"/>
    </source>
</evidence>
<dbReference type="RefSeq" id="WP_344807964.1">
    <property type="nucleotide sequence ID" value="NZ_BAABBO010000014.1"/>
</dbReference>
<comment type="caution">
    <text evidence="10">The sequence shown here is derived from an EMBL/GenBank/DDBJ whole genome shotgun (WGS) entry which is preliminary data.</text>
</comment>
<evidence type="ECO:0000256" key="3">
    <source>
        <dbReference type="ARBA" id="ARBA00022771"/>
    </source>
</evidence>
<organism evidence="10 11">
    <name type="scientific">Allohahella marinimesophila</name>
    <dbReference type="NCBI Taxonomy" id="1054972"/>
    <lineage>
        <taxon>Bacteria</taxon>
        <taxon>Pseudomonadati</taxon>
        <taxon>Pseudomonadota</taxon>
        <taxon>Gammaproteobacteria</taxon>
        <taxon>Oceanospirillales</taxon>
        <taxon>Hahellaceae</taxon>
        <taxon>Allohahella</taxon>
    </lineage>
</organism>
<dbReference type="Pfam" id="PF03477">
    <property type="entry name" value="ATP-cone"/>
    <property type="match status" value="1"/>
</dbReference>
<proteinExistence type="inferred from homology"/>
<evidence type="ECO:0000256" key="1">
    <source>
        <dbReference type="ARBA" id="ARBA00022491"/>
    </source>
</evidence>
<name>A0ABP7PUA5_9GAMM</name>
<dbReference type="InterPro" id="IPR003796">
    <property type="entry name" value="RNR_NrdR-like"/>
</dbReference>
<keyword evidence="1 8" id="KW-0678">Repressor</keyword>
<keyword evidence="11" id="KW-1185">Reference proteome</keyword>
<evidence type="ECO:0000313" key="11">
    <source>
        <dbReference type="Proteomes" id="UP001501337"/>
    </source>
</evidence>
<dbReference type="PROSITE" id="PS51161">
    <property type="entry name" value="ATP_CONE"/>
    <property type="match status" value="1"/>
</dbReference>
<comment type="similarity">
    <text evidence="8">Belongs to the NrdR family.</text>
</comment>
<dbReference type="PANTHER" id="PTHR30455">
    <property type="entry name" value="TRANSCRIPTIONAL REPRESSOR NRDR"/>
    <property type="match status" value="1"/>
</dbReference>
<reference evidence="11" key="1">
    <citation type="journal article" date="2019" name="Int. J. Syst. Evol. Microbiol.">
        <title>The Global Catalogue of Microorganisms (GCM) 10K type strain sequencing project: providing services to taxonomists for standard genome sequencing and annotation.</title>
        <authorList>
            <consortium name="The Broad Institute Genomics Platform"/>
            <consortium name="The Broad Institute Genome Sequencing Center for Infectious Disease"/>
            <person name="Wu L."/>
            <person name="Ma J."/>
        </authorList>
    </citation>
    <scope>NUCLEOTIDE SEQUENCE [LARGE SCALE GENOMIC DNA]</scope>
    <source>
        <strain evidence="11">JCM 17555</strain>
    </source>
</reference>
<dbReference type="Proteomes" id="UP001501337">
    <property type="component" value="Unassembled WGS sequence"/>
</dbReference>
<evidence type="ECO:0000256" key="7">
    <source>
        <dbReference type="ARBA" id="ARBA00023163"/>
    </source>
</evidence>
<feature type="domain" description="ATP-cone" evidence="9">
    <location>
        <begin position="49"/>
        <end position="139"/>
    </location>
</feature>
<evidence type="ECO:0000256" key="2">
    <source>
        <dbReference type="ARBA" id="ARBA00022741"/>
    </source>
</evidence>
<dbReference type="EMBL" id="BAABBO010000014">
    <property type="protein sequence ID" value="GAA3971165.1"/>
    <property type="molecule type" value="Genomic_DNA"/>
</dbReference>
<evidence type="ECO:0000256" key="8">
    <source>
        <dbReference type="HAMAP-Rule" id="MF_00440"/>
    </source>
</evidence>
<keyword evidence="8" id="KW-0479">Metal-binding</keyword>
<dbReference type="InterPro" id="IPR005144">
    <property type="entry name" value="ATP-cone_dom"/>
</dbReference>
<dbReference type="NCBIfam" id="TIGR00244">
    <property type="entry name" value="transcriptional regulator NrdR"/>
    <property type="match status" value="1"/>
</dbReference>
<protein>
    <recommendedName>
        <fullName evidence="8">Transcriptional repressor NrdR</fullName>
    </recommendedName>
</protein>
<evidence type="ECO:0000256" key="4">
    <source>
        <dbReference type="ARBA" id="ARBA00022840"/>
    </source>
</evidence>
<keyword evidence="6 8" id="KW-0238">DNA-binding</keyword>
<sequence>MHCPFCAANDTRVIDSRLVSGGGQVRRRRECLSCNERFTTFEIAELVLPRVVKQDLTSEPFDERKLRSGLQRALEKRPVGQEAIEAAIDRIKSLLRATGEREVPSRIIGEAVMNELRQLDKVAYVRFASVYRSFEDVEEFRREIESLSDDALTVDKHPGLVEIARSKALDGSHSDKG</sequence>
<keyword evidence="7 8" id="KW-0804">Transcription</keyword>
<keyword evidence="3 8" id="KW-0863">Zinc-finger</keyword>
<accession>A0ABP7PUA5</accession>
<keyword evidence="2 8" id="KW-0547">Nucleotide-binding</keyword>
<gene>
    <name evidence="8 10" type="primary">nrdR</name>
    <name evidence="10" type="ORF">GCM10022278_30750</name>
</gene>
<comment type="function">
    <text evidence="8">Negatively regulates transcription of bacterial ribonucleotide reductase nrd genes and operons by binding to NrdR-boxes.</text>
</comment>
<keyword evidence="5 8" id="KW-0805">Transcription regulation</keyword>
<evidence type="ECO:0000256" key="5">
    <source>
        <dbReference type="ARBA" id="ARBA00023015"/>
    </source>
</evidence>
<evidence type="ECO:0000259" key="9">
    <source>
        <dbReference type="PROSITE" id="PS51161"/>
    </source>
</evidence>